<dbReference type="OMA" id="RKVYGNM"/>
<accession>A0A8C4QQA8</accession>
<name>A0A8C4QQA8_EPTBU</name>
<dbReference type="InterPro" id="IPR019366">
    <property type="entry name" value="Clusterin-associated_protein-1"/>
</dbReference>
<evidence type="ECO:0000256" key="2">
    <source>
        <dbReference type="ARBA" id="ARBA00008340"/>
    </source>
</evidence>
<dbReference type="GO" id="GO:0005929">
    <property type="term" value="C:cilium"/>
    <property type="evidence" value="ECO:0007669"/>
    <property type="project" value="UniProtKB-SubCell"/>
</dbReference>
<dbReference type="Ensembl" id="ENSEBUT00000019271.1">
    <property type="protein sequence ID" value="ENSEBUP00000018694.1"/>
    <property type="gene ID" value="ENSEBUG00000011672.1"/>
</dbReference>
<evidence type="ECO:0000313" key="10">
    <source>
        <dbReference type="Proteomes" id="UP000694388"/>
    </source>
</evidence>
<sequence>MSFRDLRNFTEMMRVLGYPRLISIESFRQPNFPLVAEILHWFVARFEPEEDIPFDIQTDQERVLFIRTVAELMATKAHIRLNTKWLYQADGYGVKELLKLANVLCEASQESSGVDHVDDQAAHVKFDLGSQVKELKLCRRLASEITRKGAALYDLLGQEVDLREMRKDVISQPLKIGEAEKALQDTIADVQDKVEKTTALLENIASDEANLDAKIEKKKQELERSQKRLQTLRSVRPAFMDEYERAEGELENQYAEFVQTFRNLAQMEQQLSEAHQVEQEQPKETEGVLHLMQNKLRNEEKQLLMGSEDEDSEIEFDEDSAEDQQDERHEELIVSQPKRRGHHRMRAHVFGTMNGSDADDNNDVCTTAASSFEFTALY</sequence>
<dbReference type="AlphaFoldDB" id="A0A8C4QQA8"/>
<protein>
    <submittedName>
        <fullName evidence="9">Clusterin associated protein 1</fullName>
    </submittedName>
</protein>
<keyword evidence="10" id="KW-1185">Reference proteome</keyword>
<dbReference type="Proteomes" id="UP000694388">
    <property type="component" value="Unplaced"/>
</dbReference>
<dbReference type="PANTHER" id="PTHR21547:SF0">
    <property type="entry name" value="CLUSTERIN-ASSOCIATED PROTEIN 1"/>
    <property type="match status" value="1"/>
</dbReference>
<keyword evidence="6" id="KW-0966">Cell projection</keyword>
<evidence type="ECO:0000256" key="8">
    <source>
        <dbReference type="SAM" id="MobiDB-lite"/>
    </source>
</evidence>
<evidence type="ECO:0000313" key="9">
    <source>
        <dbReference type="Ensembl" id="ENSEBUP00000018694.1"/>
    </source>
</evidence>
<feature type="compositionally biased region" description="Acidic residues" evidence="8">
    <location>
        <begin position="307"/>
        <end position="325"/>
    </location>
</feature>
<comment type="subcellular location">
    <subcellularLocation>
        <location evidence="1">Cell projection</location>
        <location evidence="1">Cilium</location>
    </subcellularLocation>
</comment>
<organism evidence="9 10">
    <name type="scientific">Eptatretus burgeri</name>
    <name type="common">Inshore hagfish</name>
    <dbReference type="NCBI Taxonomy" id="7764"/>
    <lineage>
        <taxon>Eukaryota</taxon>
        <taxon>Metazoa</taxon>
        <taxon>Chordata</taxon>
        <taxon>Craniata</taxon>
        <taxon>Vertebrata</taxon>
        <taxon>Cyclostomata</taxon>
        <taxon>Myxini</taxon>
        <taxon>Myxiniformes</taxon>
        <taxon>Myxinidae</taxon>
        <taxon>Eptatretinae</taxon>
        <taxon>Eptatretus</taxon>
    </lineage>
</organism>
<evidence type="ECO:0000256" key="3">
    <source>
        <dbReference type="ARBA" id="ARBA00022794"/>
    </source>
</evidence>
<dbReference type="GeneTree" id="ENSGT00390000008957"/>
<keyword evidence="3" id="KW-0970">Cilium biogenesis/degradation</keyword>
<proteinExistence type="inferred from homology"/>
<dbReference type="Pfam" id="PF10234">
    <property type="entry name" value="Cluap1"/>
    <property type="match status" value="1"/>
</dbReference>
<comment type="similarity">
    <text evidence="2">Belongs to the CLUAP1 family.</text>
</comment>
<evidence type="ECO:0000256" key="7">
    <source>
        <dbReference type="SAM" id="Coils"/>
    </source>
</evidence>
<feature type="coiled-coil region" evidence="7">
    <location>
        <begin position="201"/>
        <end position="260"/>
    </location>
</feature>
<dbReference type="PANTHER" id="PTHR21547">
    <property type="entry name" value="CLUSTERIN ASSOCIATED PROTEIN 1"/>
    <property type="match status" value="1"/>
</dbReference>
<reference evidence="9" key="2">
    <citation type="submission" date="2025-09" db="UniProtKB">
        <authorList>
            <consortium name="Ensembl"/>
        </authorList>
    </citation>
    <scope>IDENTIFICATION</scope>
</reference>
<evidence type="ECO:0000256" key="1">
    <source>
        <dbReference type="ARBA" id="ARBA00004138"/>
    </source>
</evidence>
<keyword evidence="5" id="KW-0969">Cilium</keyword>
<dbReference type="GO" id="GO:0060271">
    <property type="term" value="P:cilium assembly"/>
    <property type="evidence" value="ECO:0007669"/>
    <property type="project" value="TreeGrafter"/>
</dbReference>
<keyword evidence="4 7" id="KW-0175">Coiled coil</keyword>
<feature type="region of interest" description="Disordered" evidence="8">
    <location>
        <begin position="306"/>
        <end position="343"/>
    </location>
</feature>
<reference evidence="9" key="1">
    <citation type="submission" date="2025-08" db="UniProtKB">
        <authorList>
            <consortium name="Ensembl"/>
        </authorList>
    </citation>
    <scope>IDENTIFICATION</scope>
</reference>
<evidence type="ECO:0000256" key="4">
    <source>
        <dbReference type="ARBA" id="ARBA00023054"/>
    </source>
</evidence>
<evidence type="ECO:0000256" key="6">
    <source>
        <dbReference type="ARBA" id="ARBA00023273"/>
    </source>
</evidence>
<dbReference type="GO" id="GO:0030992">
    <property type="term" value="C:intraciliary transport particle B"/>
    <property type="evidence" value="ECO:0007669"/>
    <property type="project" value="TreeGrafter"/>
</dbReference>
<dbReference type="GO" id="GO:0005815">
    <property type="term" value="C:microtubule organizing center"/>
    <property type="evidence" value="ECO:0007669"/>
    <property type="project" value="TreeGrafter"/>
</dbReference>
<evidence type="ECO:0000256" key="5">
    <source>
        <dbReference type="ARBA" id="ARBA00023069"/>
    </source>
</evidence>